<dbReference type="EMBL" id="RJKL01000001">
    <property type="protein sequence ID" value="ROP34396.1"/>
    <property type="molecule type" value="Genomic_DNA"/>
</dbReference>
<sequence>MSRGARRPDGSFGALAAADGEPLGSPHAPRGLRCLSLVTLPDGRRRSCYEATP</sequence>
<evidence type="ECO:0000313" key="3">
    <source>
        <dbReference type="Proteomes" id="UP000271683"/>
    </source>
</evidence>
<name>A0A3N1GW95_9ACTN</name>
<evidence type="ECO:0000313" key="2">
    <source>
        <dbReference type="EMBL" id="ROP34396.1"/>
    </source>
</evidence>
<protein>
    <submittedName>
        <fullName evidence="2">Uncharacterized protein</fullName>
    </submittedName>
</protein>
<feature type="region of interest" description="Disordered" evidence="1">
    <location>
        <begin position="1"/>
        <end position="31"/>
    </location>
</feature>
<evidence type="ECO:0000256" key="1">
    <source>
        <dbReference type="SAM" id="MobiDB-lite"/>
    </source>
</evidence>
<reference evidence="2 3" key="1">
    <citation type="submission" date="2018-11" db="EMBL/GenBank/DDBJ databases">
        <title>Sequencing the genomes of 1000 actinobacteria strains.</title>
        <authorList>
            <person name="Klenk H.-P."/>
        </authorList>
    </citation>
    <scope>NUCLEOTIDE SEQUENCE [LARGE SCALE GENOMIC DNA]</scope>
    <source>
        <strain evidence="2 3">DSM 43634</strain>
    </source>
</reference>
<gene>
    <name evidence="2" type="ORF">EDD30_7482</name>
</gene>
<dbReference type="RefSeq" id="WP_244945535.1">
    <property type="nucleotide sequence ID" value="NZ_RJKL01000001.1"/>
</dbReference>
<comment type="caution">
    <text evidence="2">The sequence shown here is derived from an EMBL/GenBank/DDBJ whole genome shotgun (WGS) entry which is preliminary data.</text>
</comment>
<organism evidence="2 3">
    <name type="scientific">Couchioplanes caeruleus</name>
    <dbReference type="NCBI Taxonomy" id="56438"/>
    <lineage>
        <taxon>Bacteria</taxon>
        <taxon>Bacillati</taxon>
        <taxon>Actinomycetota</taxon>
        <taxon>Actinomycetes</taxon>
        <taxon>Micromonosporales</taxon>
        <taxon>Micromonosporaceae</taxon>
        <taxon>Couchioplanes</taxon>
    </lineage>
</organism>
<dbReference type="AlphaFoldDB" id="A0A3N1GW95"/>
<accession>A0A3N1GW95</accession>
<proteinExistence type="predicted"/>
<dbReference type="Proteomes" id="UP000271683">
    <property type="component" value="Unassembled WGS sequence"/>
</dbReference>